<gene>
    <name evidence="15" type="ORF">PF002_g2829</name>
</gene>
<dbReference type="Pfam" id="PF00520">
    <property type="entry name" value="Ion_trans"/>
    <property type="match status" value="3"/>
</dbReference>
<feature type="transmembrane region" description="Helical" evidence="13">
    <location>
        <begin position="628"/>
        <end position="646"/>
    </location>
</feature>
<proteinExistence type="predicted"/>
<evidence type="ECO:0000313" key="15">
    <source>
        <dbReference type="EMBL" id="KAE9254498.1"/>
    </source>
</evidence>
<evidence type="ECO:0000256" key="4">
    <source>
        <dbReference type="ARBA" id="ARBA00022737"/>
    </source>
</evidence>
<feature type="domain" description="Ion transport" evidence="14">
    <location>
        <begin position="626"/>
        <end position="933"/>
    </location>
</feature>
<feature type="transmembrane region" description="Helical" evidence="13">
    <location>
        <begin position="758"/>
        <end position="780"/>
    </location>
</feature>
<dbReference type="GO" id="GO:0001518">
    <property type="term" value="C:voltage-gated sodium channel complex"/>
    <property type="evidence" value="ECO:0007669"/>
    <property type="project" value="TreeGrafter"/>
</dbReference>
<dbReference type="Proteomes" id="UP000440367">
    <property type="component" value="Unassembled WGS sequence"/>
</dbReference>
<keyword evidence="2" id="KW-0813">Transport</keyword>
<keyword evidence="9" id="KW-0325">Glycoprotein</keyword>
<evidence type="ECO:0000256" key="11">
    <source>
        <dbReference type="SAM" id="Coils"/>
    </source>
</evidence>
<dbReference type="CDD" id="cd13433">
    <property type="entry name" value="Na_channel_gate"/>
    <property type="match status" value="1"/>
</dbReference>
<evidence type="ECO:0000259" key="14">
    <source>
        <dbReference type="Pfam" id="PF00520"/>
    </source>
</evidence>
<feature type="domain" description="Ion transport" evidence="14">
    <location>
        <begin position="983"/>
        <end position="1134"/>
    </location>
</feature>
<dbReference type="FunFam" id="1.20.120.350:FF:000009">
    <property type="entry name" value="Voltage-dependent T-type calcium channel subunit alpha"/>
    <property type="match status" value="1"/>
</dbReference>
<organism evidence="15 16">
    <name type="scientific">Phytophthora fragariae</name>
    <dbReference type="NCBI Taxonomy" id="53985"/>
    <lineage>
        <taxon>Eukaryota</taxon>
        <taxon>Sar</taxon>
        <taxon>Stramenopiles</taxon>
        <taxon>Oomycota</taxon>
        <taxon>Peronosporomycetes</taxon>
        <taxon>Peronosporales</taxon>
        <taxon>Peronosporaceae</taxon>
        <taxon>Phytophthora</taxon>
    </lineage>
</organism>
<evidence type="ECO:0000256" key="8">
    <source>
        <dbReference type="ARBA" id="ARBA00023136"/>
    </source>
</evidence>
<feature type="transmembrane region" description="Helical" evidence="13">
    <location>
        <begin position="666"/>
        <end position="687"/>
    </location>
</feature>
<dbReference type="InterPro" id="IPR027359">
    <property type="entry name" value="Volt_channel_dom_sf"/>
</dbReference>
<dbReference type="EMBL" id="QXGD01000075">
    <property type="protein sequence ID" value="KAE9254498.1"/>
    <property type="molecule type" value="Genomic_DNA"/>
</dbReference>
<accession>A0A6A4AE69</accession>
<evidence type="ECO:0000256" key="5">
    <source>
        <dbReference type="ARBA" id="ARBA00022882"/>
    </source>
</evidence>
<evidence type="ECO:0000256" key="10">
    <source>
        <dbReference type="ARBA" id="ARBA00023303"/>
    </source>
</evidence>
<feature type="coiled-coil region" evidence="11">
    <location>
        <begin position="459"/>
        <end position="486"/>
    </location>
</feature>
<feature type="transmembrane region" description="Helical" evidence="13">
    <location>
        <begin position="1051"/>
        <end position="1074"/>
    </location>
</feature>
<dbReference type="GO" id="GO:0005248">
    <property type="term" value="F:voltage-gated sodium channel activity"/>
    <property type="evidence" value="ECO:0007669"/>
    <property type="project" value="TreeGrafter"/>
</dbReference>
<feature type="transmembrane region" description="Helical" evidence="13">
    <location>
        <begin position="1017"/>
        <end position="1039"/>
    </location>
</feature>
<evidence type="ECO:0000256" key="9">
    <source>
        <dbReference type="ARBA" id="ARBA00023180"/>
    </source>
</evidence>
<evidence type="ECO:0000256" key="13">
    <source>
        <dbReference type="SAM" id="Phobius"/>
    </source>
</evidence>
<feature type="transmembrane region" description="Helical" evidence="13">
    <location>
        <begin position="699"/>
        <end position="717"/>
    </location>
</feature>
<keyword evidence="11" id="KW-0175">Coiled coil</keyword>
<feature type="region of interest" description="Disordered" evidence="12">
    <location>
        <begin position="1"/>
        <end position="28"/>
    </location>
</feature>
<sequence>MTPPPEAGAPPPTEQPVNGTTQHATDSKSRLGIVEPPMKFGADYLMCRFLPRDNRLRMWCVRVVTHKFFVRFIIAAVIANSAILGLSDFSVVDSGLNPASSGKKYEEGALVDAFSLPNHIVEATELPFTMIFTSECVLKFIAMGLQGKGSYQQDAWNILDFFVIFFSLFASLPGMPNVPAIRTIRVLRPLRSLSVIPEMRRLIAALLKVLSALGNVVILQVFVFFIFGILALDHYPMSTEMDEGFEMVYFALSWIFVAEMVMRICGLGLRRYSRDKFNLLDAFIVTVGLLETMASPPSFLSSNLPKKGAVSALRTFRLLRVFKLARDWKSLREFLEKLARAAASITNFGVLLFLFIYIYALVGVQLFGNTMRFDDEGYPTPFTLDRFWDGTAPRNSFDTLLWAAITVFQIITGENWNDIMYNTILGSGMLSCVYFISLVIFGDFILMNLFVALLLDNFGENGEEQAQEKEEEMNKLAQKMAVMNIRVAPITSENEWASMKDGEEGVARVVNMEKRADELTSSVSLAKTVYVEPPGLLDLANTAVKQGSIRSRSLRVSMTSTRNIASSRASIVPAIIMDTGVPPTAESGTDEAKLLELEPPVSSGRSLCLFAEDSKIRRLACYLSGHQYFDPTVFGLIVVSSITLAVDDPLADPTSSRTAFLKGLDNSLTFLFAIEIVIKIVAMGLVLHKGSYLRNRWNIFDGVIVMSSLIMVAAGQGPNLKSLQSLRGLRVFRPLRMINRRPGLKLVVNALFESIPEVINVLFVCMLFFLIFSIVAVNYLEGTFSSCSGDVFSTLSGAQVNFLVAPTTWSASSELQRSWFDDTACEATFPYMAGSSLTSEYVCRCWGADWGPIVPQNFDNVGTAMLTLFEISTSEGWADVMMAAIDSNGIGMQPIRDNNMLWALFFVLFIMISSFLVVRLFIGVIINNYNCIKAALDGDFMLTPEQKKWVEAQKAASRIGPVCILKPPKQMWRRHLFFYVKAQRFEWFIMICITVNAILMTAQYFGESTLQASVINVVNEIVAVVFTMEAVMKLTAFGWKYFKDRWNRFDFFVVLGTLLSAVVEMFTGASVRSLTMLVRVFRVTRILRLVKASTSTRQILLTLYTALPRLGNVLFILFLMFFIYSAMGVQIFAKVALSDNIDSHCQLPGLRSRHPLSAACGNGRSLE</sequence>
<feature type="transmembrane region" description="Helical" evidence="13">
    <location>
        <begin position="338"/>
        <end position="362"/>
    </location>
</feature>
<keyword evidence="5" id="KW-0851">Voltage-gated channel</keyword>
<dbReference type="Gene3D" id="1.20.120.350">
    <property type="entry name" value="Voltage-gated potassium channels. Chain C"/>
    <property type="match status" value="4"/>
</dbReference>
<dbReference type="InterPro" id="IPR005821">
    <property type="entry name" value="Ion_trans_dom"/>
</dbReference>
<feature type="compositionally biased region" description="Pro residues" evidence="12">
    <location>
        <begin position="1"/>
        <end position="14"/>
    </location>
</feature>
<reference evidence="15 16" key="1">
    <citation type="submission" date="2018-08" db="EMBL/GenBank/DDBJ databases">
        <title>Genomic investigation of the strawberry pathogen Phytophthora fragariae indicates pathogenicity is determined by transcriptional variation in three key races.</title>
        <authorList>
            <person name="Adams T.M."/>
            <person name="Armitage A.D."/>
            <person name="Sobczyk M.K."/>
            <person name="Bates H.J."/>
            <person name="Dunwell J.M."/>
            <person name="Nellist C.F."/>
            <person name="Harrison R.J."/>
        </authorList>
    </citation>
    <scope>NUCLEOTIDE SEQUENCE [LARGE SCALE GENOMIC DNA]</scope>
    <source>
        <strain evidence="15 16">BC-1</strain>
    </source>
</reference>
<name>A0A6A4AE69_9STRA</name>
<comment type="subcellular location">
    <subcellularLocation>
        <location evidence="1">Membrane</location>
        <topology evidence="1">Multi-pass membrane protein</topology>
    </subcellularLocation>
</comment>
<dbReference type="Gene3D" id="1.10.287.70">
    <property type="match status" value="3"/>
</dbReference>
<comment type="caution">
    <text evidence="15">The sequence shown here is derived from an EMBL/GenBank/DDBJ whole genome shotgun (WGS) entry which is preliminary data.</text>
</comment>
<keyword evidence="6 13" id="KW-1133">Transmembrane helix</keyword>
<keyword evidence="10" id="KW-0407">Ion channel</keyword>
<feature type="domain" description="Ion transport" evidence="14">
    <location>
        <begin position="229"/>
        <end position="464"/>
    </location>
</feature>
<feature type="transmembrane region" description="Helical" evidence="13">
    <location>
        <begin position="247"/>
        <end position="269"/>
    </location>
</feature>
<evidence type="ECO:0000256" key="1">
    <source>
        <dbReference type="ARBA" id="ARBA00004141"/>
    </source>
</evidence>
<evidence type="ECO:0000256" key="6">
    <source>
        <dbReference type="ARBA" id="ARBA00022989"/>
    </source>
</evidence>
<protein>
    <recommendedName>
        <fullName evidence="14">Ion transport domain-containing protein</fullName>
    </recommendedName>
</protein>
<feature type="transmembrane region" description="Helical" evidence="13">
    <location>
        <begin position="987"/>
        <end position="1005"/>
    </location>
</feature>
<feature type="transmembrane region" description="Helical" evidence="13">
    <location>
        <begin position="161"/>
        <end position="181"/>
    </location>
</feature>
<feature type="transmembrane region" description="Helical" evidence="13">
    <location>
        <begin position="1113"/>
        <end position="1133"/>
    </location>
</feature>
<evidence type="ECO:0000256" key="2">
    <source>
        <dbReference type="ARBA" id="ARBA00022448"/>
    </source>
</evidence>
<evidence type="ECO:0000256" key="7">
    <source>
        <dbReference type="ARBA" id="ARBA00023065"/>
    </source>
</evidence>
<dbReference type="PANTHER" id="PTHR10037">
    <property type="entry name" value="VOLTAGE-GATED CATION CHANNEL CALCIUM AND SODIUM"/>
    <property type="match status" value="1"/>
</dbReference>
<dbReference type="AlphaFoldDB" id="A0A6A4AE69"/>
<dbReference type="PANTHER" id="PTHR10037:SF62">
    <property type="entry name" value="SODIUM CHANNEL PROTEIN 60E"/>
    <property type="match status" value="1"/>
</dbReference>
<evidence type="ECO:0000313" key="16">
    <source>
        <dbReference type="Proteomes" id="UP000440367"/>
    </source>
</evidence>
<dbReference type="SUPFAM" id="SSF81324">
    <property type="entry name" value="Voltage-gated potassium channels"/>
    <property type="match status" value="4"/>
</dbReference>
<dbReference type="InterPro" id="IPR043203">
    <property type="entry name" value="VGCC_Ca_Na"/>
</dbReference>
<evidence type="ECO:0000256" key="12">
    <source>
        <dbReference type="SAM" id="MobiDB-lite"/>
    </source>
</evidence>
<keyword evidence="8 13" id="KW-0472">Membrane</keyword>
<evidence type="ECO:0000256" key="3">
    <source>
        <dbReference type="ARBA" id="ARBA00022692"/>
    </source>
</evidence>
<keyword evidence="7" id="KW-0406">Ion transport</keyword>
<keyword evidence="4" id="KW-0677">Repeat</keyword>
<dbReference type="InterPro" id="IPR044564">
    <property type="entry name" value="Na_chnl_inactivation_gate"/>
</dbReference>
<feature type="transmembrane region" description="Helical" evidence="13">
    <location>
        <begin position="202"/>
        <end position="227"/>
    </location>
</feature>
<feature type="transmembrane region" description="Helical" evidence="13">
    <location>
        <begin position="433"/>
        <end position="455"/>
    </location>
</feature>
<feature type="transmembrane region" description="Helical" evidence="13">
    <location>
        <begin position="901"/>
        <end position="926"/>
    </location>
</feature>
<keyword evidence="3 13" id="KW-0812">Transmembrane</keyword>
<feature type="transmembrane region" description="Helical" evidence="13">
    <location>
        <begin position="68"/>
        <end position="87"/>
    </location>
</feature>